<evidence type="ECO:0008006" key="4">
    <source>
        <dbReference type="Google" id="ProtNLM"/>
    </source>
</evidence>
<evidence type="ECO:0000313" key="3">
    <source>
        <dbReference type="Proteomes" id="UP000030762"/>
    </source>
</evidence>
<organism evidence="2 3">
    <name type="scientific">Saprolegnia diclina (strain VS20)</name>
    <dbReference type="NCBI Taxonomy" id="1156394"/>
    <lineage>
        <taxon>Eukaryota</taxon>
        <taxon>Sar</taxon>
        <taxon>Stramenopiles</taxon>
        <taxon>Oomycota</taxon>
        <taxon>Saprolegniomycetes</taxon>
        <taxon>Saprolegniales</taxon>
        <taxon>Saprolegniaceae</taxon>
        <taxon>Saprolegnia</taxon>
    </lineage>
</organism>
<dbReference type="AlphaFoldDB" id="T0RJ53"/>
<dbReference type="RefSeq" id="XP_008614339.1">
    <property type="nucleotide sequence ID" value="XM_008616117.1"/>
</dbReference>
<dbReference type="InterPro" id="IPR001005">
    <property type="entry name" value="SANT/Myb"/>
</dbReference>
<name>T0RJ53_SAPDV</name>
<dbReference type="Gene3D" id="1.10.10.60">
    <property type="entry name" value="Homeodomain-like"/>
    <property type="match status" value="1"/>
</dbReference>
<reference evidence="2 3" key="1">
    <citation type="submission" date="2012-04" db="EMBL/GenBank/DDBJ databases">
        <title>The Genome Sequence of Saprolegnia declina VS20.</title>
        <authorList>
            <consortium name="The Broad Institute Genome Sequencing Platform"/>
            <person name="Russ C."/>
            <person name="Nusbaum C."/>
            <person name="Tyler B."/>
            <person name="van West P."/>
            <person name="Dieguez-Uribeondo J."/>
            <person name="de Bruijn I."/>
            <person name="Tripathy S."/>
            <person name="Jiang R."/>
            <person name="Young S.K."/>
            <person name="Zeng Q."/>
            <person name="Gargeya S."/>
            <person name="Fitzgerald M."/>
            <person name="Haas B."/>
            <person name="Abouelleil A."/>
            <person name="Alvarado L."/>
            <person name="Arachchi H.M."/>
            <person name="Berlin A."/>
            <person name="Chapman S.B."/>
            <person name="Goldberg J."/>
            <person name="Griggs A."/>
            <person name="Gujja S."/>
            <person name="Hansen M."/>
            <person name="Howarth C."/>
            <person name="Imamovic A."/>
            <person name="Larimer J."/>
            <person name="McCowen C."/>
            <person name="Montmayeur A."/>
            <person name="Murphy C."/>
            <person name="Neiman D."/>
            <person name="Pearson M."/>
            <person name="Priest M."/>
            <person name="Roberts A."/>
            <person name="Saif S."/>
            <person name="Shea T."/>
            <person name="Sisk P."/>
            <person name="Sykes S."/>
            <person name="Wortman J."/>
            <person name="Nusbaum C."/>
            <person name="Birren B."/>
        </authorList>
    </citation>
    <scope>NUCLEOTIDE SEQUENCE [LARGE SCALE GENOMIC DNA]</scope>
    <source>
        <strain evidence="2 3">VS20</strain>
    </source>
</reference>
<proteinExistence type="predicted"/>
<evidence type="ECO:0000256" key="1">
    <source>
        <dbReference type="SAM" id="MobiDB-lite"/>
    </source>
</evidence>
<feature type="region of interest" description="Disordered" evidence="1">
    <location>
        <begin position="211"/>
        <end position="245"/>
    </location>
</feature>
<evidence type="ECO:0000313" key="2">
    <source>
        <dbReference type="EMBL" id="EQC32398.1"/>
    </source>
</evidence>
<gene>
    <name evidence="2" type="ORF">SDRG_10141</name>
</gene>
<accession>T0RJ53</accession>
<dbReference type="InParanoid" id="T0RJ53"/>
<sequence>MERQPYTGPRLGSWSAFPQWKAGFMAAMASEQLSQYFLKPQFEDLLLVSPALVQRLRDEAELAEPIVPPMLSGTKREMATHDRMLRVHARLEEAIQNQVARHRADAERRARQYLIAALDTALVDTMQAAPTVFDAWLFLHVKSLMPSLAQQVHDISELQERTTDGVAPLEAPMDQSLQDLLAMRGAEESNDWLRAIVGRLKVALSADADSTSSIPTTPHISPFPTSALERMRPAPPGASLVRRPLQPLGSPLRLQRYRTLRTSPTAGNARPIPKKASPQHSFLHVSAKPLPYKAKTAVDVVNLAPRNAWSPKETKALTKLMAVHGRNWAAILVEGHARKVLLPCRTTKSLQKKYYRMPRHGATS</sequence>
<dbReference type="EMBL" id="JH767164">
    <property type="protein sequence ID" value="EQC32398.1"/>
    <property type="molecule type" value="Genomic_DNA"/>
</dbReference>
<dbReference type="Proteomes" id="UP000030762">
    <property type="component" value="Unassembled WGS sequence"/>
</dbReference>
<dbReference type="SUPFAM" id="SSF46689">
    <property type="entry name" value="Homeodomain-like"/>
    <property type="match status" value="1"/>
</dbReference>
<dbReference type="GeneID" id="19950868"/>
<protein>
    <recommendedName>
        <fullName evidence="4">Myb-like domain-containing protein</fullName>
    </recommendedName>
</protein>
<dbReference type="CDD" id="cd00167">
    <property type="entry name" value="SANT"/>
    <property type="match status" value="1"/>
</dbReference>
<keyword evidence="3" id="KW-1185">Reference proteome</keyword>
<dbReference type="InterPro" id="IPR009057">
    <property type="entry name" value="Homeodomain-like_sf"/>
</dbReference>
<feature type="compositionally biased region" description="Low complexity" evidence="1">
    <location>
        <begin position="211"/>
        <end position="226"/>
    </location>
</feature>
<dbReference type="VEuPathDB" id="FungiDB:SDRG_10141"/>